<proteinExistence type="predicted"/>
<dbReference type="EMBL" id="CACVBM020001096">
    <property type="protein sequence ID" value="CAA7030472.1"/>
    <property type="molecule type" value="Genomic_DNA"/>
</dbReference>
<feature type="region of interest" description="Disordered" evidence="1">
    <location>
        <begin position="111"/>
        <end position="130"/>
    </location>
</feature>
<accession>A0A6D2IMY1</accession>
<organism evidence="2 3">
    <name type="scientific">Microthlaspi erraticum</name>
    <dbReference type="NCBI Taxonomy" id="1685480"/>
    <lineage>
        <taxon>Eukaryota</taxon>
        <taxon>Viridiplantae</taxon>
        <taxon>Streptophyta</taxon>
        <taxon>Embryophyta</taxon>
        <taxon>Tracheophyta</taxon>
        <taxon>Spermatophyta</taxon>
        <taxon>Magnoliopsida</taxon>
        <taxon>eudicotyledons</taxon>
        <taxon>Gunneridae</taxon>
        <taxon>Pentapetalae</taxon>
        <taxon>rosids</taxon>
        <taxon>malvids</taxon>
        <taxon>Brassicales</taxon>
        <taxon>Brassicaceae</taxon>
        <taxon>Coluteocarpeae</taxon>
        <taxon>Microthlaspi</taxon>
    </lineage>
</organism>
<dbReference type="OrthoDB" id="1082302at2759"/>
<keyword evidence="3" id="KW-1185">Reference proteome</keyword>
<evidence type="ECO:0000256" key="1">
    <source>
        <dbReference type="SAM" id="MobiDB-lite"/>
    </source>
</evidence>
<dbReference type="AlphaFoldDB" id="A0A6D2IMY1"/>
<evidence type="ECO:0000313" key="2">
    <source>
        <dbReference type="EMBL" id="CAA7030472.1"/>
    </source>
</evidence>
<evidence type="ECO:0000313" key="3">
    <source>
        <dbReference type="Proteomes" id="UP000467841"/>
    </source>
</evidence>
<sequence>MQRRANDENRGICRRLIRFVVVKLMAGEKEDKSVRKKLIKMESNSDITIYFKQREDSEDNAANLTNTSTRSERERVIMLVNGSDGSKKMIQGKGKNMVSEANFMRPVVAKVEDGRSNPHPKPLSNDINKRSDAFIQSRLEKMRKGL</sequence>
<name>A0A6D2IMY1_9BRAS</name>
<reference evidence="2" key="1">
    <citation type="submission" date="2020-01" db="EMBL/GenBank/DDBJ databases">
        <authorList>
            <person name="Mishra B."/>
        </authorList>
    </citation>
    <scope>NUCLEOTIDE SEQUENCE [LARGE SCALE GENOMIC DNA]</scope>
</reference>
<gene>
    <name evidence="2" type="ORF">MERR_LOCUS17707</name>
</gene>
<dbReference type="Proteomes" id="UP000467841">
    <property type="component" value="Unassembled WGS sequence"/>
</dbReference>
<comment type="caution">
    <text evidence="2">The sequence shown here is derived from an EMBL/GenBank/DDBJ whole genome shotgun (WGS) entry which is preliminary data.</text>
</comment>
<protein>
    <submittedName>
        <fullName evidence="2">Uncharacterized protein</fullName>
    </submittedName>
</protein>